<feature type="domain" description="ABC3 transporter permease C-terminal" evidence="7">
    <location>
        <begin position="316"/>
        <end position="430"/>
    </location>
</feature>
<keyword evidence="10" id="KW-1185">Reference proteome</keyword>
<dbReference type="GO" id="GO:0005886">
    <property type="term" value="C:plasma membrane"/>
    <property type="evidence" value="ECO:0007669"/>
    <property type="project" value="UniProtKB-SubCell"/>
</dbReference>
<dbReference type="Proteomes" id="UP000623958">
    <property type="component" value="Unassembled WGS sequence"/>
</dbReference>
<dbReference type="InterPro" id="IPR050250">
    <property type="entry name" value="Macrolide_Exporter_MacB"/>
</dbReference>
<dbReference type="PANTHER" id="PTHR30572:SF18">
    <property type="entry name" value="ABC-TYPE MACROLIDE FAMILY EXPORT SYSTEM PERMEASE COMPONENT 2"/>
    <property type="match status" value="1"/>
</dbReference>
<feature type="transmembrane region" description="Helical" evidence="6">
    <location>
        <begin position="21"/>
        <end position="44"/>
    </location>
</feature>
<evidence type="ECO:0000259" key="7">
    <source>
        <dbReference type="Pfam" id="PF02687"/>
    </source>
</evidence>
<proteinExistence type="predicted"/>
<reference evidence="9" key="2">
    <citation type="submission" date="2020-09" db="EMBL/GenBank/DDBJ databases">
        <authorList>
            <person name="Sun Q."/>
            <person name="Ohkuma M."/>
        </authorList>
    </citation>
    <scope>NUCLEOTIDE SEQUENCE</scope>
    <source>
        <strain evidence="9">JCM 13306</strain>
    </source>
</reference>
<gene>
    <name evidence="9" type="primary">ybjZ</name>
    <name evidence="9" type="ORF">GCM10009090_30010</name>
</gene>
<dbReference type="Pfam" id="PF02687">
    <property type="entry name" value="FtsX"/>
    <property type="match status" value="1"/>
</dbReference>
<dbReference type="PANTHER" id="PTHR30572">
    <property type="entry name" value="MEMBRANE COMPONENT OF TRANSPORTER-RELATED"/>
    <property type="match status" value="1"/>
</dbReference>
<dbReference type="GO" id="GO:0022857">
    <property type="term" value="F:transmembrane transporter activity"/>
    <property type="evidence" value="ECO:0007669"/>
    <property type="project" value="TreeGrafter"/>
</dbReference>
<evidence type="ECO:0000256" key="6">
    <source>
        <dbReference type="SAM" id="Phobius"/>
    </source>
</evidence>
<dbReference type="AlphaFoldDB" id="A0A919F9W3"/>
<evidence type="ECO:0000259" key="8">
    <source>
        <dbReference type="Pfam" id="PF12704"/>
    </source>
</evidence>
<keyword evidence="9" id="KW-0547">Nucleotide-binding</keyword>
<dbReference type="EMBL" id="BNBA01000028">
    <property type="protein sequence ID" value="GHH57999.1"/>
    <property type="molecule type" value="Genomic_DNA"/>
</dbReference>
<keyword evidence="9" id="KW-0067">ATP-binding</keyword>
<evidence type="ECO:0000256" key="1">
    <source>
        <dbReference type="ARBA" id="ARBA00004651"/>
    </source>
</evidence>
<dbReference type="InterPro" id="IPR025857">
    <property type="entry name" value="MacB_PCD"/>
</dbReference>
<evidence type="ECO:0000313" key="9">
    <source>
        <dbReference type="EMBL" id="GHH57999.1"/>
    </source>
</evidence>
<keyword evidence="2" id="KW-1003">Cell membrane</keyword>
<evidence type="ECO:0000256" key="5">
    <source>
        <dbReference type="ARBA" id="ARBA00023136"/>
    </source>
</evidence>
<evidence type="ECO:0000256" key="3">
    <source>
        <dbReference type="ARBA" id="ARBA00022692"/>
    </source>
</evidence>
<keyword evidence="5 6" id="KW-0472">Membrane</keyword>
<comment type="subcellular location">
    <subcellularLocation>
        <location evidence="1">Cell membrane</location>
        <topology evidence="1">Multi-pass membrane protein</topology>
    </subcellularLocation>
</comment>
<keyword evidence="4 6" id="KW-1133">Transmembrane helix</keyword>
<dbReference type="Pfam" id="PF12704">
    <property type="entry name" value="MacB_PCD"/>
    <property type="match status" value="1"/>
</dbReference>
<evidence type="ECO:0000313" key="10">
    <source>
        <dbReference type="Proteomes" id="UP000623958"/>
    </source>
</evidence>
<comment type="caution">
    <text evidence="9">The sequence shown here is derived from an EMBL/GenBank/DDBJ whole genome shotgun (WGS) entry which is preliminary data.</text>
</comment>
<name>A0A919F9W3_9XANT</name>
<protein>
    <submittedName>
        <fullName evidence="9">ABC transporter ATP-binding protein</fullName>
    </submittedName>
</protein>
<organism evidence="9 10">
    <name type="scientific">Xanthomonas boreopolis</name>
    <dbReference type="NCBI Taxonomy" id="86183"/>
    <lineage>
        <taxon>Bacteria</taxon>
        <taxon>Pseudomonadati</taxon>
        <taxon>Pseudomonadota</taxon>
        <taxon>Gammaproteobacteria</taxon>
        <taxon>Lysobacterales</taxon>
        <taxon>Lysobacteraceae</taxon>
        <taxon>Xanthomonas</taxon>
    </lineage>
</organism>
<reference evidence="9" key="1">
    <citation type="journal article" date="2014" name="Int. J. Syst. Evol. Microbiol.">
        <title>Complete genome sequence of Corynebacterium casei LMG S-19264T (=DSM 44701T), isolated from a smear-ripened cheese.</title>
        <authorList>
            <consortium name="US DOE Joint Genome Institute (JGI-PGF)"/>
            <person name="Walter F."/>
            <person name="Albersmeier A."/>
            <person name="Kalinowski J."/>
            <person name="Ruckert C."/>
        </authorList>
    </citation>
    <scope>NUCLEOTIDE SEQUENCE</scope>
    <source>
        <strain evidence="9">JCM 13306</strain>
    </source>
</reference>
<evidence type="ECO:0000256" key="2">
    <source>
        <dbReference type="ARBA" id="ARBA00022475"/>
    </source>
</evidence>
<dbReference type="InterPro" id="IPR003838">
    <property type="entry name" value="ABC3_permease_C"/>
</dbReference>
<dbReference type="RefSeq" id="WP_434029758.1">
    <property type="nucleotide sequence ID" value="NZ_BNBA01000028.1"/>
</dbReference>
<feature type="transmembrane region" description="Helical" evidence="6">
    <location>
        <begin position="400"/>
        <end position="423"/>
    </location>
</feature>
<feature type="transmembrane region" description="Helical" evidence="6">
    <location>
        <begin position="313"/>
        <end position="335"/>
    </location>
</feature>
<dbReference type="GO" id="GO:0005524">
    <property type="term" value="F:ATP binding"/>
    <property type="evidence" value="ECO:0007669"/>
    <property type="project" value="UniProtKB-KW"/>
</dbReference>
<feature type="transmembrane region" description="Helical" evidence="6">
    <location>
        <begin position="355"/>
        <end position="380"/>
    </location>
</feature>
<feature type="domain" description="MacB-like periplasmic core" evidence="8">
    <location>
        <begin position="20"/>
        <end position="269"/>
    </location>
</feature>
<sequence length="437" mass="48234">MFVYYLKLALRSFQRNRILTTLMVLAIALGIGTSMTTLTVFHVLSGDPIPGKSERLFYPQMDPRPLAGYRPGDEPALQLTRLDAETLLREKRGKRQALMSGGGLAIEPEAANMPPFTARARYTSTDFFPMFEVPFARGRPWTTADDEARARVAVISQSLADKLYGAADPVGRMLKVNGTGLRIVGVLDDWNPNPRFYDMTNRQYGDVEEVFVPFSTSRDLRLGTSGNIDCWGDSDPDDPEGNYGLHAGCSWIQYWVELDSSAQAADYRNYLANYVAQQHASGRFQRPANIALYDVMGWMDHNQVVPSDVRLQLWLALGFLGICLLNTVGLMLAKFLRRSGEIGVRRALGAARRDILFQCLVEASVIGLAGGILGLALAWIGLWLVRRQPTDYGALVHMDLSMLGTTFVLAIASSLAAGLLPALRAMQIAPVLQLKSQ</sequence>
<accession>A0A919F9W3</accession>
<evidence type="ECO:0000256" key="4">
    <source>
        <dbReference type="ARBA" id="ARBA00022989"/>
    </source>
</evidence>
<keyword evidence="3 6" id="KW-0812">Transmembrane</keyword>